<keyword evidence="3" id="KW-1185">Reference proteome</keyword>
<sequence length="106" mass="11565">MDAEGQLAHQEEGESNNADSSNSNQQWSLPVPGRLRARVKFLLLPRVQFLGSCPSAPSPVWPAYQQRKLWPKLGVGSPRPEPGASWHLQAHWKVEGLDVGSNSAAA</sequence>
<proteinExistence type="predicted"/>
<name>A0AAV9QZB7_9TELE</name>
<dbReference type="Proteomes" id="UP001311232">
    <property type="component" value="Unassembled WGS sequence"/>
</dbReference>
<protein>
    <submittedName>
        <fullName evidence="2">Uncharacterized protein</fullName>
    </submittedName>
</protein>
<accession>A0AAV9QZB7</accession>
<feature type="compositionally biased region" description="Low complexity" evidence="1">
    <location>
        <begin position="15"/>
        <end position="24"/>
    </location>
</feature>
<feature type="region of interest" description="Disordered" evidence="1">
    <location>
        <begin position="1"/>
        <end position="29"/>
    </location>
</feature>
<comment type="caution">
    <text evidence="2">The sequence shown here is derived from an EMBL/GenBank/DDBJ whole genome shotgun (WGS) entry which is preliminary data.</text>
</comment>
<evidence type="ECO:0000313" key="3">
    <source>
        <dbReference type="Proteomes" id="UP001311232"/>
    </source>
</evidence>
<dbReference type="EMBL" id="JAHHUM010002659">
    <property type="protein sequence ID" value="KAK5601627.1"/>
    <property type="molecule type" value="Genomic_DNA"/>
</dbReference>
<evidence type="ECO:0000256" key="1">
    <source>
        <dbReference type="SAM" id="MobiDB-lite"/>
    </source>
</evidence>
<reference evidence="2 3" key="1">
    <citation type="submission" date="2021-06" db="EMBL/GenBank/DDBJ databases">
        <authorList>
            <person name="Palmer J.M."/>
        </authorList>
    </citation>
    <scope>NUCLEOTIDE SEQUENCE [LARGE SCALE GENOMIC DNA]</scope>
    <source>
        <strain evidence="2 3">MEX-2019</strain>
        <tissue evidence="2">Muscle</tissue>
    </source>
</reference>
<organism evidence="2 3">
    <name type="scientific">Crenichthys baileyi</name>
    <name type="common">White River springfish</name>
    <dbReference type="NCBI Taxonomy" id="28760"/>
    <lineage>
        <taxon>Eukaryota</taxon>
        <taxon>Metazoa</taxon>
        <taxon>Chordata</taxon>
        <taxon>Craniata</taxon>
        <taxon>Vertebrata</taxon>
        <taxon>Euteleostomi</taxon>
        <taxon>Actinopterygii</taxon>
        <taxon>Neopterygii</taxon>
        <taxon>Teleostei</taxon>
        <taxon>Neoteleostei</taxon>
        <taxon>Acanthomorphata</taxon>
        <taxon>Ovalentaria</taxon>
        <taxon>Atherinomorphae</taxon>
        <taxon>Cyprinodontiformes</taxon>
        <taxon>Goodeidae</taxon>
        <taxon>Crenichthys</taxon>
    </lineage>
</organism>
<evidence type="ECO:0000313" key="2">
    <source>
        <dbReference type="EMBL" id="KAK5601627.1"/>
    </source>
</evidence>
<dbReference type="AlphaFoldDB" id="A0AAV9QZB7"/>
<gene>
    <name evidence="2" type="ORF">CRENBAI_022899</name>
</gene>